<dbReference type="Proteomes" id="UP000193804">
    <property type="component" value="Unassembled WGS sequence"/>
</dbReference>
<protein>
    <submittedName>
        <fullName evidence="2">Uncharacterized protein</fullName>
    </submittedName>
</protein>
<dbReference type="STRING" id="1028.SAMN05661096_02357"/>
<dbReference type="AlphaFoldDB" id="A0A1X7K4P9"/>
<feature type="chain" id="PRO_5012394785" evidence="1">
    <location>
        <begin position="24"/>
        <end position="451"/>
    </location>
</feature>
<dbReference type="RefSeq" id="WP_085517390.1">
    <property type="nucleotide sequence ID" value="NZ_FXAW01000004.1"/>
</dbReference>
<dbReference type="InterPro" id="IPR028994">
    <property type="entry name" value="Integrin_alpha_N"/>
</dbReference>
<gene>
    <name evidence="2" type="ORF">SAMN05661096_02357</name>
</gene>
<keyword evidence="3" id="KW-1185">Reference proteome</keyword>
<sequence length="451" mass="51707">MKSIYALILTVLFYLFSTSVVSAQSFLEKVAQAAGEKEVEKVPFRFINGTKQPLSRIILKHNLTGEETIYKEGIAVGEEATFDVPSGKSKLTLVFNYDNSQLKAVVFRDAMIKGKDAWLKLDEPEDWDKLKNYKPDDLPAKVHECVMKIDANADGIYNALVYYEKVEDYSAYFSKFDDNADGKIDRMVSPNYNKSGRAVGTKWDTDGDGTWDSVHTMLYKGDAFMAHEEIVEYNGQTVWELRNIVDSIDARILIRKEWDTDSDGKVNKIQHFKRDQNGSIIAEEWDYDADGTIDERTVFDQHPDKSYLRIKEKKDTSADGKWDQIIAYEYDENNFRNKVYYDLNGDKEWDKIELVKRIKGKHEFTEVDLNADGTVDRVSGTKSKNGRLQSTYADENNDGVNEEEVVYFYDLAGNLSKKVHDLDGDGQPDKVVKYDRSCREGYDENGPIFSF</sequence>
<evidence type="ECO:0000256" key="1">
    <source>
        <dbReference type="SAM" id="SignalP"/>
    </source>
</evidence>
<evidence type="ECO:0000313" key="2">
    <source>
        <dbReference type="EMBL" id="SMG35576.1"/>
    </source>
</evidence>
<reference evidence="3" key="1">
    <citation type="submission" date="2017-04" db="EMBL/GenBank/DDBJ databases">
        <authorList>
            <person name="Varghese N."/>
            <person name="Submissions S."/>
        </authorList>
    </citation>
    <scope>NUCLEOTIDE SEQUENCE [LARGE SCALE GENOMIC DNA]</scope>
    <source>
        <strain evidence="3">DSM 4125</strain>
    </source>
</reference>
<accession>A0A1X7K4P9</accession>
<name>A0A1X7K4P9_9BACT</name>
<dbReference type="SUPFAM" id="SSF69318">
    <property type="entry name" value="Integrin alpha N-terminal domain"/>
    <property type="match status" value="1"/>
</dbReference>
<dbReference type="EMBL" id="FXAW01000004">
    <property type="protein sequence ID" value="SMG35576.1"/>
    <property type="molecule type" value="Genomic_DNA"/>
</dbReference>
<feature type="signal peptide" evidence="1">
    <location>
        <begin position="1"/>
        <end position="23"/>
    </location>
</feature>
<dbReference type="OrthoDB" id="5592990at2"/>
<keyword evidence="1" id="KW-0732">Signal</keyword>
<evidence type="ECO:0000313" key="3">
    <source>
        <dbReference type="Proteomes" id="UP000193804"/>
    </source>
</evidence>
<organism evidence="2 3">
    <name type="scientific">Marivirga sericea</name>
    <dbReference type="NCBI Taxonomy" id="1028"/>
    <lineage>
        <taxon>Bacteria</taxon>
        <taxon>Pseudomonadati</taxon>
        <taxon>Bacteroidota</taxon>
        <taxon>Cytophagia</taxon>
        <taxon>Cytophagales</taxon>
        <taxon>Marivirgaceae</taxon>
        <taxon>Marivirga</taxon>
    </lineage>
</organism>
<proteinExistence type="predicted"/>